<keyword evidence="2" id="KW-0378">Hydrolase</keyword>
<gene>
    <name evidence="2" type="ORF">AFI02nite_34910</name>
</gene>
<dbReference type="RefSeq" id="WP_005420477.1">
    <property type="nucleotide sequence ID" value="NZ_BJTZ01000030.1"/>
</dbReference>
<dbReference type="InterPro" id="IPR052179">
    <property type="entry name" value="DD-CPase-like"/>
</dbReference>
<dbReference type="CDD" id="cd14847">
    <property type="entry name" value="DD-carboxypeptidase_like"/>
    <property type="match status" value="1"/>
</dbReference>
<evidence type="ECO:0000313" key="3">
    <source>
        <dbReference type="Proteomes" id="UP000321787"/>
    </source>
</evidence>
<dbReference type="AlphaFoldDB" id="A0A510URF3"/>
<dbReference type="InterPro" id="IPR003709">
    <property type="entry name" value="VanY-like_core_dom"/>
</dbReference>
<proteinExistence type="predicted"/>
<dbReference type="Gene3D" id="3.30.1380.10">
    <property type="match status" value="1"/>
</dbReference>
<dbReference type="GO" id="GO:0004180">
    <property type="term" value="F:carboxypeptidase activity"/>
    <property type="evidence" value="ECO:0007669"/>
    <property type="project" value="UniProtKB-KW"/>
</dbReference>
<comment type="caution">
    <text evidence="2">The sequence shown here is derived from an EMBL/GenBank/DDBJ whole genome shotgun (WGS) entry which is preliminary data.</text>
</comment>
<dbReference type="PANTHER" id="PTHR34385">
    <property type="entry name" value="D-ALANYL-D-ALANINE CARBOXYPEPTIDASE"/>
    <property type="match status" value="1"/>
</dbReference>
<dbReference type="InterPro" id="IPR009045">
    <property type="entry name" value="Zn_M74/Hedgehog-like"/>
</dbReference>
<dbReference type="Proteomes" id="UP000321787">
    <property type="component" value="Unassembled WGS sequence"/>
</dbReference>
<sequence length="222" mass="25713">MTYQELTGQSFQHLSKLSPHRQLHHDCILPFKALSDAAHQAGFTLTIASSFRDFERQLLIWNNKFLGIRPILDDNGQELDHSTLNDLEKIHAIMRWSALPGASRHHWGTELDVYASNTLPEDVQLQLEPWEYNTGHQAEFSSWLNKNAPKFGFFFPYKTDKKGVAIEPWHISYKQNSSEYMSQLTPEMLLKAWEGVDLAGKETIIKHIDTLFVRYITNIDKE</sequence>
<accession>A0A510URF3</accession>
<organism evidence="2 3">
    <name type="scientific">Aliivibrio fischeri</name>
    <name type="common">Vibrio fischeri</name>
    <dbReference type="NCBI Taxonomy" id="668"/>
    <lineage>
        <taxon>Bacteria</taxon>
        <taxon>Pseudomonadati</taxon>
        <taxon>Pseudomonadota</taxon>
        <taxon>Gammaproteobacteria</taxon>
        <taxon>Vibrionales</taxon>
        <taxon>Vibrionaceae</taxon>
        <taxon>Aliivibrio</taxon>
    </lineage>
</organism>
<evidence type="ECO:0000313" key="2">
    <source>
        <dbReference type="EMBL" id="GEK15455.1"/>
    </source>
</evidence>
<feature type="domain" description="D-alanyl-D-alanine carboxypeptidase-like core" evidence="1">
    <location>
        <begin position="21"/>
        <end position="174"/>
    </location>
</feature>
<evidence type="ECO:0000259" key="1">
    <source>
        <dbReference type="Pfam" id="PF02557"/>
    </source>
</evidence>
<name>A0A510URF3_ALIFS</name>
<dbReference type="SUPFAM" id="SSF55166">
    <property type="entry name" value="Hedgehog/DD-peptidase"/>
    <property type="match status" value="1"/>
</dbReference>
<keyword evidence="2" id="KW-0645">Protease</keyword>
<reference evidence="2 3" key="1">
    <citation type="submission" date="2019-07" db="EMBL/GenBank/DDBJ databases">
        <title>Whole genome shotgun sequence of Aliivibrio fischeri NBRC 101058.</title>
        <authorList>
            <person name="Hosoyama A."/>
            <person name="Uohara A."/>
            <person name="Ohji S."/>
            <person name="Ichikawa N."/>
        </authorList>
    </citation>
    <scope>NUCLEOTIDE SEQUENCE [LARGE SCALE GENOMIC DNA]</scope>
    <source>
        <strain evidence="2 3">NBRC 101058</strain>
    </source>
</reference>
<dbReference type="PANTHER" id="PTHR34385:SF1">
    <property type="entry name" value="PEPTIDOGLYCAN L-ALANYL-D-GLUTAMATE ENDOPEPTIDASE CWLK"/>
    <property type="match status" value="1"/>
</dbReference>
<dbReference type="EMBL" id="BJTZ01000030">
    <property type="protein sequence ID" value="GEK15455.1"/>
    <property type="molecule type" value="Genomic_DNA"/>
</dbReference>
<dbReference type="Pfam" id="PF02557">
    <property type="entry name" value="VanY"/>
    <property type="match status" value="1"/>
</dbReference>
<dbReference type="GO" id="GO:0006508">
    <property type="term" value="P:proteolysis"/>
    <property type="evidence" value="ECO:0007669"/>
    <property type="project" value="InterPro"/>
</dbReference>
<keyword evidence="2" id="KW-0121">Carboxypeptidase</keyword>
<protein>
    <submittedName>
        <fullName evidence="2">D-alanyl-D-alanine carboxypeptidase</fullName>
    </submittedName>
</protein>